<evidence type="ECO:0000313" key="2">
    <source>
        <dbReference type="Proteomes" id="UP000011885"/>
    </source>
</evidence>
<proteinExistence type="predicted"/>
<dbReference type="Proteomes" id="UP000011885">
    <property type="component" value="Unassembled WGS sequence"/>
</dbReference>
<comment type="caution">
    <text evidence="1">The sequence shown here is derived from an EMBL/GenBank/DDBJ whole genome shotgun (WGS) entry which is preliminary data.</text>
</comment>
<dbReference type="EMBL" id="ANOH01000088">
    <property type="protein sequence ID" value="EMI57493.1"/>
    <property type="molecule type" value="Genomic_DNA"/>
</dbReference>
<protein>
    <submittedName>
        <fullName evidence="1">Uncharacterized protein</fullName>
    </submittedName>
</protein>
<name>M5UNA1_9BACT</name>
<reference evidence="1 2" key="1">
    <citation type="journal article" date="2013" name="Mar. Genomics">
        <title>Expression of sulfatases in Rhodopirellula baltica and the diversity of sulfatases in the genus Rhodopirellula.</title>
        <authorList>
            <person name="Wegner C.E."/>
            <person name="Richter-Heitmann T."/>
            <person name="Klindworth A."/>
            <person name="Klockow C."/>
            <person name="Richter M."/>
            <person name="Achstetter T."/>
            <person name="Glockner F.O."/>
            <person name="Harder J."/>
        </authorList>
    </citation>
    <scope>NUCLEOTIDE SEQUENCE [LARGE SCALE GENOMIC DNA]</scope>
    <source>
        <strain evidence="1 2">SM41</strain>
    </source>
</reference>
<organism evidence="1 2">
    <name type="scientific">Rhodopirellula sallentina SM41</name>
    <dbReference type="NCBI Taxonomy" id="1263870"/>
    <lineage>
        <taxon>Bacteria</taxon>
        <taxon>Pseudomonadati</taxon>
        <taxon>Planctomycetota</taxon>
        <taxon>Planctomycetia</taxon>
        <taxon>Pirellulales</taxon>
        <taxon>Pirellulaceae</taxon>
        <taxon>Rhodopirellula</taxon>
    </lineage>
</organism>
<sequence>MIAAEPSHLPFVAGLFVDTRRSQHKGIPAGQIGRHLPRRRERSLSQDTPIDATESLAVRERHARRGRVPKSWVLFDRVDGDFLLLHDTSFDQYSSGDSGLLCRANL</sequence>
<keyword evidence="2" id="KW-1185">Reference proteome</keyword>
<evidence type="ECO:0000313" key="1">
    <source>
        <dbReference type="EMBL" id="EMI57493.1"/>
    </source>
</evidence>
<dbReference type="AlphaFoldDB" id="M5UNA1"/>
<gene>
    <name evidence="1" type="ORF">RSSM_01037</name>
</gene>
<accession>M5UNA1</accession>